<dbReference type="NCBIfam" id="TIGR01906">
    <property type="entry name" value="integ_TIGR01906"/>
    <property type="match status" value="1"/>
</dbReference>
<feature type="transmembrane region" description="Helical" evidence="1">
    <location>
        <begin position="114"/>
        <end position="135"/>
    </location>
</feature>
<proteinExistence type="predicted"/>
<dbReference type="EMBL" id="LAYJ01000103">
    <property type="protein sequence ID" value="KKI50594.1"/>
    <property type="molecule type" value="Genomic_DNA"/>
</dbReference>
<name>A0A0M2NDJ4_9FIRM</name>
<keyword evidence="3" id="KW-1185">Reference proteome</keyword>
<dbReference type="AlphaFoldDB" id="A0A0M2NDJ4"/>
<evidence type="ECO:0000256" key="1">
    <source>
        <dbReference type="SAM" id="Phobius"/>
    </source>
</evidence>
<dbReference type="STRING" id="270498.CHK_1888"/>
<dbReference type="Pfam" id="PF07314">
    <property type="entry name" value="Lit"/>
    <property type="match status" value="1"/>
</dbReference>
<accession>A0A0M2NDJ4</accession>
<sequence length="240" mass="26670">MSEIGAEKENLAGIRLMAAVAAVLLIFSVAVLCIQAIAFDHDFYKNEYKKMNTAAYVGVSGESLGMATDTLLDYLEDKTPTLDLQVQVNGQDEEYYNEREKAHMVDVKALYQKALQFMAIGFCGGGGLFALCFALKRRRAAGPVLQAYFWAAVGVLAFFAVIGCVAAADFNYFWVSFHHVFFTNDLWMLDPATSRMIRMFEQDFFADMVAKILAWFLAVTCGTAAAAGIGYQRMKKHGRH</sequence>
<protein>
    <submittedName>
        <fullName evidence="2">Integral membrane protein</fullName>
    </submittedName>
</protein>
<keyword evidence="1" id="KW-0472">Membrane</keyword>
<comment type="caution">
    <text evidence="2">The sequence shown here is derived from an EMBL/GenBank/DDBJ whole genome shotgun (WGS) entry which is preliminary data.</text>
</comment>
<evidence type="ECO:0000313" key="2">
    <source>
        <dbReference type="EMBL" id="KKI50594.1"/>
    </source>
</evidence>
<feature type="transmembrane region" description="Helical" evidence="1">
    <location>
        <begin position="212"/>
        <end position="231"/>
    </location>
</feature>
<dbReference type="RefSeq" id="WP_046443745.1">
    <property type="nucleotide sequence ID" value="NZ_LAYJ01000103.1"/>
</dbReference>
<evidence type="ECO:0000313" key="3">
    <source>
        <dbReference type="Proteomes" id="UP000034076"/>
    </source>
</evidence>
<gene>
    <name evidence="2" type="ORF">CHK_1888</name>
</gene>
<feature type="transmembrane region" description="Helical" evidence="1">
    <location>
        <begin position="147"/>
        <end position="168"/>
    </location>
</feature>
<dbReference type="OrthoDB" id="9813051at2"/>
<dbReference type="InterPro" id="IPR010178">
    <property type="entry name" value="Lit"/>
</dbReference>
<dbReference type="Proteomes" id="UP000034076">
    <property type="component" value="Unassembled WGS sequence"/>
</dbReference>
<feature type="transmembrane region" description="Helical" evidence="1">
    <location>
        <begin position="12"/>
        <end position="38"/>
    </location>
</feature>
<reference evidence="2 3" key="1">
    <citation type="submission" date="2015-04" db="EMBL/GenBank/DDBJ databases">
        <title>Draft genome sequence of bacteremic isolate Catabacter hongkongensis type strain HKU16T.</title>
        <authorList>
            <person name="Lau S.K."/>
            <person name="Teng J.L."/>
            <person name="Huang Y."/>
            <person name="Curreem S.O."/>
            <person name="Tsui S.K."/>
            <person name="Woo P.C."/>
        </authorList>
    </citation>
    <scope>NUCLEOTIDE SEQUENCE [LARGE SCALE GENOMIC DNA]</scope>
    <source>
        <strain evidence="2 3">HKU16</strain>
    </source>
</reference>
<keyword evidence="1" id="KW-0812">Transmembrane</keyword>
<organism evidence="2 3">
    <name type="scientific">Christensenella hongkongensis</name>
    <dbReference type="NCBI Taxonomy" id="270498"/>
    <lineage>
        <taxon>Bacteria</taxon>
        <taxon>Bacillati</taxon>
        <taxon>Bacillota</taxon>
        <taxon>Clostridia</taxon>
        <taxon>Christensenellales</taxon>
        <taxon>Christensenellaceae</taxon>
        <taxon>Christensenella</taxon>
    </lineage>
</organism>
<keyword evidence="1" id="KW-1133">Transmembrane helix</keyword>